<feature type="transmembrane region" description="Helical" evidence="2">
    <location>
        <begin position="62"/>
        <end position="83"/>
    </location>
</feature>
<dbReference type="Proteomes" id="UP000520767">
    <property type="component" value="Unassembled WGS sequence"/>
</dbReference>
<sequence>MTYPQQGGHGPPQGGGYGPPPPPQGGGYGPPPPQQGGGYGYPPPGPGGYGQYPPPKKSNTGLIVGVAGVVVVAVVALVLVLVLTGDDDDSPPKAGGGDTSEDSGLPGGIPGPGGGGSGSDSGDGESSGSGGSSSSGGDSSSPEALADVVVEVIETQDEDLIDEYACSSSVASQLKSELSQLAGMDVSATVEDVQESGDTAQASIEISLGGETESFTAEMEQDVDAWCVTGI</sequence>
<proteinExistence type="predicted"/>
<evidence type="ECO:0008006" key="5">
    <source>
        <dbReference type="Google" id="ProtNLM"/>
    </source>
</evidence>
<evidence type="ECO:0000256" key="1">
    <source>
        <dbReference type="SAM" id="MobiDB-lite"/>
    </source>
</evidence>
<comment type="caution">
    <text evidence="3">The sequence shown here is derived from an EMBL/GenBank/DDBJ whole genome shotgun (WGS) entry which is preliminary data.</text>
</comment>
<feature type="compositionally biased region" description="Gly residues" evidence="1">
    <location>
        <begin position="7"/>
        <end position="17"/>
    </location>
</feature>
<evidence type="ECO:0000313" key="3">
    <source>
        <dbReference type="EMBL" id="MBB4912060.1"/>
    </source>
</evidence>
<feature type="region of interest" description="Disordered" evidence="1">
    <location>
        <begin position="85"/>
        <end position="143"/>
    </location>
</feature>
<keyword evidence="2" id="KW-1133">Transmembrane helix</keyword>
<keyword evidence="4" id="KW-1185">Reference proteome</keyword>
<name>A0A7W7VJG6_9PSEU</name>
<feature type="region of interest" description="Disordered" evidence="1">
    <location>
        <begin position="1"/>
        <end position="57"/>
    </location>
</feature>
<dbReference type="AlphaFoldDB" id="A0A7W7VJG6"/>
<keyword evidence="2" id="KW-0812">Transmembrane</keyword>
<feature type="compositionally biased region" description="Pro residues" evidence="1">
    <location>
        <begin position="18"/>
        <end position="34"/>
    </location>
</feature>
<keyword evidence="2" id="KW-0472">Membrane</keyword>
<evidence type="ECO:0000313" key="4">
    <source>
        <dbReference type="Proteomes" id="UP000520767"/>
    </source>
</evidence>
<feature type="compositionally biased region" description="Gly residues" evidence="1">
    <location>
        <begin position="105"/>
        <end position="134"/>
    </location>
</feature>
<evidence type="ECO:0000256" key="2">
    <source>
        <dbReference type="SAM" id="Phobius"/>
    </source>
</evidence>
<accession>A0A7W7VJG6</accession>
<protein>
    <recommendedName>
        <fullName evidence="5">DUF4878 domain-containing protein</fullName>
    </recommendedName>
</protein>
<dbReference type="RefSeq" id="WP_184816032.1">
    <property type="nucleotide sequence ID" value="NZ_JACHJQ010000011.1"/>
</dbReference>
<organism evidence="3 4">
    <name type="scientific">Actinophytocola algeriensis</name>
    <dbReference type="NCBI Taxonomy" id="1768010"/>
    <lineage>
        <taxon>Bacteria</taxon>
        <taxon>Bacillati</taxon>
        <taxon>Actinomycetota</taxon>
        <taxon>Actinomycetes</taxon>
        <taxon>Pseudonocardiales</taxon>
        <taxon>Pseudonocardiaceae</taxon>
    </lineage>
</organism>
<dbReference type="EMBL" id="JACHJQ010000011">
    <property type="protein sequence ID" value="MBB4912060.1"/>
    <property type="molecule type" value="Genomic_DNA"/>
</dbReference>
<feature type="compositionally biased region" description="Pro residues" evidence="1">
    <location>
        <begin position="41"/>
        <end position="56"/>
    </location>
</feature>
<gene>
    <name evidence="3" type="ORF">FHR82_008331</name>
</gene>
<reference evidence="3 4" key="1">
    <citation type="submission" date="2020-08" db="EMBL/GenBank/DDBJ databases">
        <title>Genomic Encyclopedia of Type Strains, Phase III (KMG-III): the genomes of soil and plant-associated and newly described type strains.</title>
        <authorList>
            <person name="Whitman W."/>
        </authorList>
    </citation>
    <scope>NUCLEOTIDE SEQUENCE [LARGE SCALE GENOMIC DNA]</scope>
    <source>
        <strain evidence="3 4">CECT 8960</strain>
    </source>
</reference>